<name>A0A1K1MPK5_9FLAO</name>
<dbReference type="RefSeq" id="WP_072302435.1">
    <property type="nucleotide sequence ID" value="NZ_FPIY01000001.1"/>
</dbReference>
<evidence type="ECO:0000313" key="2">
    <source>
        <dbReference type="Proteomes" id="UP000183257"/>
    </source>
</evidence>
<sequence length="143" mass="16112">MRNIKQHIVQLIAISISLLYVLHPLQDQIKDALHAVSHAIETHTVATAHSHSNTSTTNHSHSHNQNHEHQIITFINNLFGAPDNDSKDVLVLDIKIDKHIIDTYTYVFKNNTTLTINYIYTNPDKTTKGYITAVEKPPKSALA</sequence>
<organism evidence="1 2">
    <name type="scientific">Cellulophaga fucicola</name>
    <dbReference type="NCBI Taxonomy" id="76595"/>
    <lineage>
        <taxon>Bacteria</taxon>
        <taxon>Pseudomonadati</taxon>
        <taxon>Bacteroidota</taxon>
        <taxon>Flavobacteriia</taxon>
        <taxon>Flavobacteriales</taxon>
        <taxon>Flavobacteriaceae</taxon>
        <taxon>Cellulophaga</taxon>
    </lineage>
</organism>
<evidence type="ECO:0000313" key="1">
    <source>
        <dbReference type="EMBL" id="SFW25106.1"/>
    </source>
</evidence>
<dbReference type="OrthoDB" id="1447216at2"/>
<dbReference type="AlphaFoldDB" id="A0A1K1MPK5"/>
<keyword evidence="2" id="KW-1185">Reference proteome</keyword>
<dbReference type="EMBL" id="FPIY01000001">
    <property type="protein sequence ID" value="SFW25106.1"/>
    <property type="molecule type" value="Genomic_DNA"/>
</dbReference>
<dbReference type="STRING" id="76595.SAMN05660313_00782"/>
<proteinExistence type="predicted"/>
<reference evidence="2" key="1">
    <citation type="submission" date="2016-11" db="EMBL/GenBank/DDBJ databases">
        <authorList>
            <person name="Varghese N."/>
            <person name="Submissions S."/>
        </authorList>
    </citation>
    <scope>NUCLEOTIDE SEQUENCE [LARGE SCALE GENOMIC DNA]</scope>
    <source>
        <strain evidence="2">DSM 24786</strain>
    </source>
</reference>
<dbReference type="Proteomes" id="UP000183257">
    <property type="component" value="Unassembled WGS sequence"/>
</dbReference>
<accession>A0A1K1MPK5</accession>
<protein>
    <submittedName>
        <fullName evidence="1">Uncharacterized protein</fullName>
    </submittedName>
</protein>
<gene>
    <name evidence="1" type="ORF">SAMN05660313_00782</name>
</gene>